<protein>
    <submittedName>
        <fullName evidence="2">Uncharacterized protein</fullName>
    </submittedName>
</protein>
<accession>A0A915I1M2</accession>
<evidence type="ECO:0000313" key="1">
    <source>
        <dbReference type="Proteomes" id="UP000887565"/>
    </source>
</evidence>
<sequence>MTELRLGQAGESLVSAPGEFSNNRHFMPTVDTSWSLLPRKWKEAMIGGRRNFQVIYNSSSSKTRELTIMPCRAKTINIFGRSQESVVH</sequence>
<proteinExistence type="predicted"/>
<keyword evidence="1" id="KW-1185">Reference proteome</keyword>
<name>A0A915I1M2_ROMCU</name>
<organism evidence="1 2">
    <name type="scientific">Romanomermis culicivorax</name>
    <name type="common">Nematode worm</name>
    <dbReference type="NCBI Taxonomy" id="13658"/>
    <lineage>
        <taxon>Eukaryota</taxon>
        <taxon>Metazoa</taxon>
        <taxon>Ecdysozoa</taxon>
        <taxon>Nematoda</taxon>
        <taxon>Enoplea</taxon>
        <taxon>Dorylaimia</taxon>
        <taxon>Mermithida</taxon>
        <taxon>Mermithoidea</taxon>
        <taxon>Mermithidae</taxon>
        <taxon>Romanomermis</taxon>
    </lineage>
</organism>
<reference evidence="2" key="1">
    <citation type="submission" date="2022-11" db="UniProtKB">
        <authorList>
            <consortium name="WormBaseParasite"/>
        </authorList>
    </citation>
    <scope>IDENTIFICATION</scope>
</reference>
<evidence type="ECO:0000313" key="2">
    <source>
        <dbReference type="WBParaSite" id="nRc.2.0.1.t07367-RA"/>
    </source>
</evidence>
<dbReference type="AlphaFoldDB" id="A0A915I1M2"/>
<dbReference type="Proteomes" id="UP000887565">
    <property type="component" value="Unplaced"/>
</dbReference>
<dbReference type="WBParaSite" id="nRc.2.0.1.t07367-RA">
    <property type="protein sequence ID" value="nRc.2.0.1.t07367-RA"/>
    <property type="gene ID" value="nRc.2.0.1.g07367"/>
</dbReference>